<evidence type="ECO:0000313" key="2">
    <source>
        <dbReference type="Proteomes" id="UP000193558"/>
    </source>
</evidence>
<accession>A0A1X1CP12</accession>
<proteinExistence type="predicted"/>
<dbReference type="EMBL" id="MLFR01000039">
    <property type="protein sequence ID" value="ORM66094.1"/>
    <property type="molecule type" value="Genomic_DNA"/>
</dbReference>
<sequence length="251" mass="28391">MSWLFSQALAAEYSAGTSLDGEQFAPLSVMPTPHKFWRNDKTMEHSELSRFGLMCAALTETHGVELLMSFLAAFPARTFPVPAKALESTESDQDFGSKWQESSVRFDPAMSCWRTHLCLWEEVLPWSSVTLPKWGLMLSGVVFQHQSAERPIVGTESGLLPTPRASMGSHGIAWIRARTGEHRYNLEDYLGWQHLEAGGEEVPGLNVCPSYAEWLMMWPSGWTDLKPLEMDKFRGWQQQHSISLEEPTNEQ</sequence>
<reference evidence="1 2" key="1">
    <citation type="journal article" date="2017" name="Antonie Van Leeuwenhoek">
        <title>Phylogenomic resolution of the bacterial genus Pantoea and its relationship with Erwinia and Tatumella.</title>
        <authorList>
            <person name="Palmer M."/>
            <person name="Steenkamp E.T."/>
            <person name="Coetzee M.P."/>
            <person name="Chan W.Y."/>
            <person name="van Zyl E."/>
            <person name="De Maayer P."/>
            <person name="Coutinho T.A."/>
            <person name="Blom J."/>
            <person name="Smits T.H."/>
            <person name="Duffy B."/>
            <person name="Venter S.N."/>
        </authorList>
    </citation>
    <scope>NUCLEOTIDE SEQUENCE [LARGE SCALE GENOMIC DNA]</scope>
    <source>
        <strain evidence="1 2">LMG 26275</strain>
    </source>
</reference>
<comment type="caution">
    <text evidence="1">The sequence shown here is derived from an EMBL/GenBank/DDBJ whole genome shotgun (WGS) entry which is preliminary data.</text>
</comment>
<dbReference type="AlphaFoldDB" id="A0A1X1CP12"/>
<protein>
    <submittedName>
        <fullName evidence="1">Uncharacterized protein</fullName>
    </submittedName>
</protein>
<organism evidence="1 2">
    <name type="scientific">Pantoea rwandensis</name>
    <dbReference type="NCBI Taxonomy" id="1076550"/>
    <lineage>
        <taxon>Bacteria</taxon>
        <taxon>Pseudomonadati</taxon>
        <taxon>Pseudomonadota</taxon>
        <taxon>Gammaproteobacteria</taxon>
        <taxon>Enterobacterales</taxon>
        <taxon>Erwiniaceae</taxon>
        <taxon>Pantoea</taxon>
    </lineage>
</organism>
<dbReference type="Proteomes" id="UP000193558">
    <property type="component" value="Unassembled WGS sequence"/>
</dbReference>
<gene>
    <name evidence="1" type="ORF">HA51_23930</name>
</gene>
<name>A0A1X1CP12_9GAMM</name>
<evidence type="ECO:0000313" key="1">
    <source>
        <dbReference type="EMBL" id="ORM66094.1"/>
    </source>
</evidence>